<evidence type="ECO:0000256" key="1">
    <source>
        <dbReference type="SAM" id="Phobius"/>
    </source>
</evidence>
<dbReference type="EMBL" id="JACXAJ010000001">
    <property type="protein sequence ID" value="MBD1395664.1"/>
    <property type="molecule type" value="Genomic_DNA"/>
</dbReference>
<dbReference type="Proteomes" id="UP000625551">
    <property type="component" value="Unassembled WGS sequence"/>
</dbReference>
<keyword evidence="1" id="KW-0472">Membrane</keyword>
<sequence length="168" mass="18757">MKYYNFRSRSLFSGPHLLGVLFIAAGIVAIAGNAIFEGDSSLEKSIYIGVAAILLGITIVSSYNGTKIEFTENRVRDYISILGYQFGEWKDLPNVKRIAVMPVKHRTTHTPNGISPTWSGTVHAYKVFLYSDNPTPVYSFLFSDRENALKTGKILSEKLSAVYELREP</sequence>
<keyword evidence="1" id="KW-0812">Transmembrane</keyword>
<keyword evidence="3" id="KW-1185">Reference proteome</keyword>
<protein>
    <recommendedName>
        <fullName evidence="4">PH domain-containing protein</fullName>
    </recommendedName>
</protein>
<organism evidence="2 3">
    <name type="scientific">Pontibacter aquaedesilientis</name>
    <dbReference type="NCBI Taxonomy" id="2766980"/>
    <lineage>
        <taxon>Bacteria</taxon>
        <taxon>Pseudomonadati</taxon>
        <taxon>Bacteroidota</taxon>
        <taxon>Cytophagia</taxon>
        <taxon>Cytophagales</taxon>
        <taxon>Hymenobacteraceae</taxon>
        <taxon>Pontibacter</taxon>
    </lineage>
</organism>
<comment type="caution">
    <text evidence="2">The sequence shown here is derived from an EMBL/GenBank/DDBJ whole genome shotgun (WGS) entry which is preliminary data.</text>
</comment>
<gene>
    <name evidence="2" type="ORF">H9Q13_00670</name>
</gene>
<evidence type="ECO:0000313" key="2">
    <source>
        <dbReference type="EMBL" id="MBD1395664.1"/>
    </source>
</evidence>
<feature type="transmembrane region" description="Helical" evidence="1">
    <location>
        <begin position="46"/>
        <end position="66"/>
    </location>
</feature>
<proteinExistence type="predicted"/>
<accession>A0ABR7XBH5</accession>
<reference evidence="2 3" key="1">
    <citation type="submission" date="2020-09" db="EMBL/GenBank/DDBJ databases">
        <title>Genome sequencing and assembly of Pontibacter sp.</title>
        <authorList>
            <person name="Chhetri G."/>
        </authorList>
    </citation>
    <scope>NUCLEOTIDE SEQUENCE [LARGE SCALE GENOMIC DNA]</scope>
    <source>
        <strain evidence="2 3">JH31</strain>
    </source>
</reference>
<evidence type="ECO:0008006" key="4">
    <source>
        <dbReference type="Google" id="ProtNLM"/>
    </source>
</evidence>
<evidence type="ECO:0000313" key="3">
    <source>
        <dbReference type="Proteomes" id="UP000625551"/>
    </source>
</evidence>
<feature type="transmembrane region" description="Helical" evidence="1">
    <location>
        <begin position="12"/>
        <end position="34"/>
    </location>
</feature>
<keyword evidence="1" id="KW-1133">Transmembrane helix</keyword>
<dbReference type="RefSeq" id="WP_191181831.1">
    <property type="nucleotide sequence ID" value="NZ_JACXAJ010000001.1"/>
</dbReference>
<name>A0ABR7XBH5_9BACT</name>